<evidence type="ECO:0000256" key="3">
    <source>
        <dbReference type="ARBA" id="ARBA00022840"/>
    </source>
</evidence>
<dbReference type="InterPro" id="IPR027417">
    <property type="entry name" value="P-loop_NTPase"/>
</dbReference>
<keyword evidence="2" id="KW-0547">Nucleotide-binding</keyword>
<dbReference type="CDD" id="cd01129">
    <property type="entry name" value="PulE-GspE-like"/>
    <property type="match status" value="1"/>
</dbReference>
<evidence type="ECO:0000256" key="1">
    <source>
        <dbReference type="ARBA" id="ARBA00006611"/>
    </source>
</evidence>
<dbReference type="EMBL" id="JABTTY010000001">
    <property type="protein sequence ID" value="MBE7525573.1"/>
    <property type="molecule type" value="Genomic_DNA"/>
</dbReference>
<dbReference type="Gene3D" id="3.30.300.160">
    <property type="entry name" value="Type II secretion system, protein E, N-terminal domain"/>
    <property type="match status" value="1"/>
</dbReference>
<dbReference type="PANTHER" id="PTHR30258:SF1">
    <property type="entry name" value="PROTEIN TRANSPORT PROTEIN HOFB HOMOLOG"/>
    <property type="match status" value="1"/>
</dbReference>
<accession>A0A928TTM4</accession>
<dbReference type="Gene3D" id="3.40.50.300">
    <property type="entry name" value="P-loop containing nucleotide triphosphate hydrolases"/>
    <property type="match status" value="1"/>
</dbReference>
<evidence type="ECO:0000256" key="2">
    <source>
        <dbReference type="ARBA" id="ARBA00022741"/>
    </source>
</evidence>
<dbReference type="GO" id="GO:0005886">
    <property type="term" value="C:plasma membrane"/>
    <property type="evidence" value="ECO:0007669"/>
    <property type="project" value="TreeGrafter"/>
</dbReference>
<dbReference type="Pfam" id="PF00437">
    <property type="entry name" value="T2SSE"/>
    <property type="match status" value="1"/>
</dbReference>
<dbReference type="InterPro" id="IPR007831">
    <property type="entry name" value="T2SS_GspE_N"/>
</dbReference>
<dbReference type="GO" id="GO:0005524">
    <property type="term" value="F:ATP binding"/>
    <property type="evidence" value="ECO:0007669"/>
    <property type="project" value="UniProtKB-KW"/>
</dbReference>
<protein>
    <submittedName>
        <fullName evidence="7">Type II/IV secretion system protein</fullName>
    </submittedName>
</protein>
<dbReference type="PANTHER" id="PTHR30258">
    <property type="entry name" value="TYPE II SECRETION SYSTEM PROTEIN GSPE-RELATED"/>
    <property type="match status" value="1"/>
</dbReference>
<sequence>MDEQILQLLIQQGSLAEKDAAAVRDLMARGKSLEQAAVGGRYVDEKVFTRARADASGLPFVDLESWEMPEGTMELLPEEVVKTYHALPLGMDGDTFVYALLDSRDIRAEEAIDFYAAGKGWKLRQVLVPPSQLKKFLNIGSGIGTEIQTTLAEVSAERKREREAAEEEVENLQELIKGAPVARIVQSIMRNAVEERGSDIHIEPVGDHSRVRYRIDGVLRNVLELPINVHPALVARIKVLANLKLDETRVPQDGRIRQTYGDKKIDFRISVLPVVDNEKVVMRILDTSKGAPTLEQLGYRTEFIQVIKEEIKRSHGLFLVTGPTGSGKSTTLQSCLSLLNDEGVNISTLEDPVEYYIPGVNQSQVRPEIGYTFATGLRSLLRQDPNVIMVGEIRDRETAELAIHAALTGHLIFSTLHTNNAFGLVPRLTDQGVQPFLLAATMNIGIAQRLARRICEACKDVQELDAVTMEHLKRELSAIPKKYFHQGMDPSNPVFYHSKGCPKCKGTGYSGRVAVAEIFLFTERARRLVEKGFPIEQAKEEAKKQDMISVRQDTLLKALEGMTTIEEVYRLSQETSEEEESEGGNAASAVTSPA</sequence>
<organism evidence="7 8">
    <name type="scientific">candidate division WWE3 bacterium</name>
    <dbReference type="NCBI Taxonomy" id="2053526"/>
    <lineage>
        <taxon>Bacteria</taxon>
        <taxon>Katanobacteria</taxon>
    </lineage>
</organism>
<comment type="caution">
    <text evidence="7">The sequence shown here is derived from an EMBL/GenBank/DDBJ whole genome shotgun (WGS) entry which is preliminary data.</text>
</comment>
<dbReference type="SUPFAM" id="SSF52540">
    <property type="entry name" value="P-loop containing nucleoside triphosphate hydrolases"/>
    <property type="match status" value="1"/>
</dbReference>
<feature type="region of interest" description="Disordered" evidence="4">
    <location>
        <begin position="571"/>
        <end position="594"/>
    </location>
</feature>
<gene>
    <name evidence="7" type="ORF">HS096_04285</name>
</gene>
<feature type="domain" description="Bacterial type II secretion system protein E" evidence="5">
    <location>
        <begin position="178"/>
        <end position="570"/>
    </location>
</feature>
<evidence type="ECO:0000313" key="8">
    <source>
        <dbReference type="Proteomes" id="UP000710385"/>
    </source>
</evidence>
<evidence type="ECO:0000259" key="6">
    <source>
        <dbReference type="Pfam" id="PF05157"/>
    </source>
</evidence>
<dbReference type="AlphaFoldDB" id="A0A928TTM4"/>
<feature type="domain" description="Type II secretion system protein GspE N-terminal" evidence="6">
    <location>
        <begin position="57"/>
        <end position="137"/>
    </location>
</feature>
<dbReference type="Gene3D" id="3.30.450.90">
    <property type="match status" value="1"/>
</dbReference>
<dbReference type="InterPro" id="IPR037257">
    <property type="entry name" value="T2SS_E_N_sf"/>
</dbReference>
<evidence type="ECO:0000256" key="4">
    <source>
        <dbReference type="SAM" id="MobiDB-lite"/>
    </source>
</evidence>
<comment type="similarity">
    <text evidence="1">Belongs to the GSP E family.</text>
</comment>
<dbReference type="SUPFAM" id="SSF160246">
    <property type="entry name" value="EspE N-terminal domain-like"/>
    <property type="match status" value="1"/>
</dbReference>
<dbReference type="InterPro" id="IPR001482">
    <property type="entry name" value="T2SS/T4SS_dom"/>
</dbReference>
<evidence type="ECO:0000313" key="7">
    <source>
        <dbReference type="EMBL" id="MBE7525573.1"/>
    </source>
</evidence>
<reference evidence="7" key="1">
    <citation type="submission" date="2020-05" db="EMBL/GenBank/DDBJ databases">
        <title>High-Quality Genomes of Partial-Nitritation/Anammox System by Hierarchical Clustering Based Hybrid Assembly.</title>
        <authorList>
            <person name="Liu L."/>
            <person name="Wang Y."/>
            <person name="Che Y."/>
            <person name="Chen Y."/>
            <person name="Xia Y."/>
            <person name="Luo R."/>
            <person name="Cheng S.H."/>
            <person name="Zheng C."/>
            <person name="Zhang T."/>
        </authorList>
    </citation>
    <scope>NUCLEOTIDE SEQUENCE</scope>
    <source>
        <strain evidence="7">H1_PAT1</strain>
    </source>
</reference>
<dbReference type="Proteomes" id="UP000710385">
    <property type="component" value="Unassembled WGS sequence"/>
</dbReference>
<evidence type="ECO:0000259" key="5">
    <source>
        <dbReference type="Pfam" id="PF00437"/>
    </source>
</evidence>
<dbReference type="GO" id="GO:0016887">
    <property type="term" value="F:ATP hydrolysis activity"/>
    <property type="evidence" value="ECO:0007669"/>
    <property type="project" value="TreeGrafter"/>
</dbReference>
<proteinExistence type="inferred from homology"/>
<dbReference type="Pfam" id="PF05157">
    <property type="entry name" value="MshEN"/>
    <property type="match status" value="1"/>
</dbReference>
<name>A0A928TTM4_UNCKA</name>
<keyword evidence="3" id="KW-0067">ATP-binding</keyword>